<dbReference type="Ensembl" id="ENSPSTT00000023901.1">
    <property type="protein sequence ID" value="ENSPSTP00000022745.1"/>
    <property type="gene ID" value="ENSPSTG00000016699.1"/>
</dbReference>
<evidence type="ECO:0000313" key="2">
    <source>
        <dbReference type="Ensembl" id="ENSPSTP00000022745.1"/>
    </source>
</evidence>
<feature type="compositionally biased region" description="Basic and acidic residues" evidence="1">
    <location>
        <begin position="153"/>
        <end position="163"/>
    </location>
</feature>
<evidence type="ECO:0008006" key="4">
    <source>
        <dbReference type="Google" id="ProtNLM"/>
    </source>
</evidence>
<reference evidence="2" key="2">
    <citation type="submission" date="2025-09" db="UniProtKB">
        <authorList>
            <consortium name="Ensembl"/>
        </authorList>
    </citation>
    <scope>IDENTIFICATION</scope>
</reference>
<evidence type="ECO:0000313" key="3">
    <source>
        <dbReference type="Proteomes" id="UP000694428"/>
    </source>
</evidence>
<dbReference type="GO" id="GO:0005634">
    <property type="term" value="C:nucleus"/>
    <property type="evidence" value="ECO:0007669"/>
    <property type="project" value="TreeGrafter"/>
</dbReference>
<keyword evidence="3" id="KW-1185">Reference proteome</keyword>
<feature type="region of interest" description="Disordered" evidence="1">
    <location>
        <begin position="1"/>
        <end position="48"/>
    </location>
</feature>
<dbReference type="GO" id="GO:0005737">
    <property type="term" value="C:cytoplasm"/>
    <property type="evidence" value="ECO:0007669"/>
    <property type="project" value="TreeGrafter"/>
</dbReference>
<feature type="compositionally biased region" description="Low complexity" evidence="1">
    <location>
        <begin position="8"/>
        <end position="17"/>
    </location>
</feature>
<protein>
    <recommendedName>
        <fullName evidence="4">Sperm-associated antigen 8</fullName>
    </recommendedName>
</protein>
<dbReference type="PANTHER" id="PTHR15510:SF5">
    <property type="entry name" value="SPERM-ASSOCIATED ANTIGEN 8"/>
    <property type="match status" value="1"/>
</dbReference>
<dbReference type="InterPro" id="IPR026124">
    <property type="entry name" value="Sperm-assoc_Ag8"/>
</dbReference>
<feature type="region of interest" description="Disordered" evidence="1">
    <location>
        <begin position="139"/>
        <end position="163"/>
    </location>
</feature>
<dbReference type="PANTHER" id="PTHR15510">
    <property type="entry name" value="SPERM-ASSOCIATED ANTIGEN 8"/>
    <property type="match status" value="1"/>
</dbReference>
<dbReference type="Proteomes" id="UP000694428">
    <property type="component" value="Unplaced"/>
</dbReference>
<proteinExistence type="predicted"/>
<reference evidence="2" key="1">
    <citation type="submission" date="2025-08" db="UniProtKB">
        <authorList>
            <consortium name="Ensembl"/>
        </authorList>
    </citation>
    <scope>IDENTIFICATION</scope>
</reference>
<accession>A0A8C9FZU3</accession>
<organism evidence="2 3">
    <name type="scientific">Pavo cristatus</name>
    <name type="common">Indian peafowl</name>
    <name type="synonym">Blue peafowl</name>
    <dbReference type="NCBI Taxonomy" id="9049"/>
    <lineage>
        <taxon>Eukaryota</taxon>
        <taxon>Metazoa</taxon>
        <taxon>Chordata</taxon>
        <taxon>Craniata</taxon>
        <taxon>Vertebrata</taxon>
        <taxon>Euteleostomi</taxon>
        <taxon>Archelosauria</taxon>
        <taxon>Archosauria</taxon>
        <taxon>Dinosauria</taxon>
        <taxon>Saurischia</taxon>
        <taxon>Theropoda</taxon>
        <taxon>Coelurosauria</taxon>
        <taxon>Aves</taxon>
        <taxon>Neognathae</taxon>
        <taxon>Galloanserae</taxon>
        <taxon>Galliformes</taxon>
        <taxon>Phasianidae</taxon>
        <taxon>Phasianinae</taxon>
        <taxon>Pavo</taxon>
    </lineage>
</organism>
<dbReference type="AlphaFoldDB" id="A0A8C9FZU3"/>
<dbReference type="Pfam" id="PF22584">
    <property type="entry name" value="CFAP143"/>
    <property type="match status" value="1"/>
</dbReference>
<dbReference type="GO" id="GO:0008017">
    <property type="term" value="F:microtubule binding"/>
    <property type="evidence" value="ECO:0007669"/>
    <property type="project" value="InterPro"/>
</dbReference>
<sequence>MARARARASLATPLSPLATPPCPSSSVLPRSPPAPSRAHPRQWEARPHAAAPISVREVRARRVFTVSMEMRDAAMQHGARRGPETPQGVALTGHVVPVDPANGSPRGIGLRGEVLLPMVSPCCGDTVVAVAEELQEVMTTPTEDSPEVVDTEEDHHEVPPTLTKESHKVLVPATKDLPEVQAEQLRCNVPRGTCLIHNWQEERATNHLDNVVPPELGSEGFAHRHGHRGLLAPLHPPVSLPCSTTKDAFRPPYRIPLLARGQREAMLERMLYQKYQQELMEEIHPPPGPMETLSTTHRDFQAGGFQPTPPPATQLHNYHMEQPHSFWLEQAHSVPGVTCIRTGDSPFRRNAAFSTPITEYLEQPLPYEAASHWPQPSMQ</sequence>
<name>A0A8C9FZU3_PAVCR</name>
<dbReference type="GO" id="GO:0045944">
    <property type="term" value="P:positive regulation of transcription by RNA polymerase II"/>
    <property type="evidence" value="ECO:0007669"/>
    <property type="project" value="TreeGrafter"/>
</dbReference>
<evidence type="ECO:0000256" key="1">
    <source>
        <dbReference type="SAM" id="MobiDB-lite"/>
    </source>
</evidence>